<feature type="domain" description="Xylose isomerase-like TIM barrel" evidence="2">
    <location>
        <begin position="57"/>
        <end position="292"/>
    </location>
</feature>
<evidence type="ECO:0000256" key="1">
    <source>
        <dbReference type="SAM" id="SignalP"/>
    </source>
</evidence>
<evidence type="ECO:0000313" key="3">
    <source>
        <dbReference type="EMBL" id="AWV99770.1"/>
    </source>
</evidence>
<dbReference type="PANTHER" id="PTHR12110">
    <property type="entry name" value="HYDROXYPYRUVATE ISOMERASE"/>
    <property type="match status" value="1"/>
</dbReference>
<dbReference type="AlphaFoldDB" id="A0A2Z4GEY5"/>
<dbReference type="InterPro" id="IPR050312">
    <property type="entry name" value="IolE/XylAMocC-like"/>
</dbReference>
<protein>
    <submittedName>
        <fullName evidence="3">Sugar phosphate isomerase</fullName>
    </submittedName>
</protein>
<evidence type="ECO:0000259" key="2">
    <source>
        <dbReference type="Pfam" id="PF01261"/>
    </source>
</evidence>
<gene>
    <name evidence="3" type="ORF">DJ013_16960</name>
</gene>
<evidence type="ECO:0000313" key="4">
    <source>
        <dbReference type="Proteomes" id="UP000249873"/>
    </source>
</evidence>
<dbReference type="KEGG" id="als:DJ013_16960"/>
<keyword evidence="3" id="KW-0413">Isomerase</keyword>
<dbReference type="OrthoDB" id="9798407at2"/>
<sequence length="295" mass="32443">MKTIYSFLFLALFAMGCASESSTEESTPLFKGEFGVQAYTFREQFKDSTRTVEQNLDMIAEMGFTELEGGAPKGVAPEDFKAMCEERGISIPASGSGFGELEENPQAVADRAKALGSKFVMCAWIPHNGSEGFNFDDAKKAVEVFNAAGKVLAENGLTFCYHDHGYEFKPNPEGEGTMMDYIIQNTNPDYVSFEMDVLWTMHGGGSDAPQQLLEKYGNRWKLMHVKDLKKGIVGDGSGGTPAENDVVLGTGQADWPAILKLANEVGIKHYFIEDESEHEIENIPLSIAYLKSLKE</sequence>
<dbReference type="Pfam" id="PF01261">
    <property type="entry name" value="AP_endonuc_2"/>
    <property type="match status" value="1"/>
</dbReference>
<keyword evidence="1" id="KW-0732">Signal</keyword>
<dbReference type="GO" id="GO:0016853">
    <property type="term" value="F:isomerase activity"/>
    <property type="evidence" value="ECO:0007669"/>
    <property type="project" value="UniProtKB-KW"/>
</dbReference>
<feature type="chain" id="PRO_5016406725" evidence="1">
    <location>
        <begin position="21"/>
        <end position="295"/>
    </location>
</feature>
<dbReference type="PROSITE" id="PS51257">
    <property type="entry name" value="PROKAR_LIPOPROTEIN"/>
    <property type="match status" value="1"/>
</dbReference>
<name>A0A2Z4GEY5_9BACT</name>
<dbReference type="SUPFAM" id="SSF51658">
    <property type="entry name" value="Xylose isomerase-like"/>
    <property type="match status" value="1"/>
</dbReference>
<proteinExistence type="predicted"/>
<dbReference type="EMBL" id="CP029480">
    <property type="protein sequence ID" value="AWV99770.1"/>
    <property type="molecule type" value="Genomic_DNA"/>
</dbReference>
<dbReference type="InterPro" id="IPR036237">
    <property type="entry name" value="Xyl_isomerase-like_sf"/>
</dbReference>
<dbReference type="Proteomes" id="UP000249873">
    <property type="component" value="Chromosome"/>
</dbReference>
<feature type="signal peptide" evidence="1">
    <location>
        <begin position="1"/>
        <end position="20"/>
    </location>
</feature>
<dbReference type="InterPro" id="IPR013022">
    <property type="entry name" value="Xyl_isomerase-like_TIM-brl"/>
</dbReference>
<accession>A0A2Z4GEY5</accession>
<dbReference type="PANTHER" id="PTHR12110:SF41">
    <property type="entry name" value="INOSOSE DEHYDRATASE"/>
    <property type="match status" value="1"/>
</dbReference>
<keyword evidence="4" id="KW-1185">Reference proteome</keyword>
<reference evidence="3 4" key="1">
    <citation type="submission" date="2018-05" db="EMBL/GenBank/DDBJ databases">
        <title>Complete genome sequence of Arcticibacterium luteifluviistationis SM1504T, a cytophagaceae bacterium isolated from Arctic surface seawater.</title>
        <authorList>
            <person name="Li Y."/>
            <person name="Qin Q.-L."/>
        </authorList>
    </citation>
    <scope>NUCLEOTIDE SEQUENCE [LARGE SCALE GENOMIC DNA]</scope>
    <source>
        <strain evidence="3 4">SM1504</strain>
    </source>
</reference>
<organism evidence="3 4">
    <name type="scientific">Arcticibacterium luteifluviistationis</name>
    <dbReference type="NCBI Taxonomy" id="1784714"/>
    <lineage>
        <taxon>Bacteria</taxon>
        <taxon>Pseudomonadati</taxon>
        <taxon>Bacteroidota</taxon>
        <taxon>Cytophagia</taxon>
        <taxon>Cytophagales</taxon>
        <taxon>Leadbetterellaceae</taxon>
        <taxon>Arcticibacterium</taxon>
    </lineage>
</organism>
<dbReference type="Gene3D" id="3.20.20.150">
    <property type="entry name" value="Divalent-metal-dependent TIM barrel enzymes"/>
    <property type="match status" value="1"/>
</dbReference>